<evidence type="ECO:0000256" key="7">
    <source>
        <dbReference type="ARBA" id="ARBA00022692"/>
    </source>
</evidence>
<evidence type="ECO:0000256" key="5">
    <source>
        <dbReference type="ARBA" id="ARBA00022553"/>
    </source>
</evidence>
<evidence type="ECO:0000256" key="10">
    <source>
        <dbReference type="ARBA" id="ARBA00022840"/>
    </source>
</evidence>
<evidence type="ECO:0000256" key="8">
    <source>
        <dbReference type="ARBA" id="ARBA00022741"/>
    </source>
</evidence>
<dbReference type="SUPFAM" id="SSF55874">
    <property type="entry name" value="ATPase domain of HSP90 chaperone/DNA topoisomerase II/histidine kinase"/>
    <property type="match status" value="1"/>
</dbReference>
<dbReference type="GO" id="GO:0005524">
    <property type="term" value="F:ATP binding"/>
    <property type="evidence" value="ECO:0007669"/>
    <property type="project" value="UniProtKB-KW"/>
</dbReference>
<dbReference type="SUPFAM" id="SSF47226">
    <property type="entry name" value="Histidine-containing phosphotransfer domain, HPT domain"/>
    <property type="match status" value="1"/>
</dbReference>
<dbReference type="CDD" id="cd00088">
    <property type="entry name" value="HPT"/>
    <property type="match status" value="1"/>
</dbReference>
<dbReference type="Gene3D" id="3.30.450.20">
    <property type="entry name" value="PAS domain"/>
    <property type="match status" value="1"/>
</dbReference>
<dbReference type="Gene3D" id="3.40.50.2300">
    <property type="match status" value="1"/>
</dbReference>
<dbReference type="InterPro" id="IPR000014">
    <property type="entry name" value="PAS"/>
</dbReference>
<dbReference type="PROSITE" id="PS50109">
    <property type="entry name" value="HIS_KIN"/>
    <property type="match status" value="1"/>
</dbReference>
<evidence type="ECO:0000259" key="23">
    <source>
        <dbReference type="PROSITE" id="PS50894"/>
    </source>
</evidence>
<protein>
    <recommendedName>
        <fullName evidence="15">Sensory/regulatory protein RpfC</fullName>
        <ecNumber evidence="3">2.7.13.3</ecNumber>
    </recommendedName>
</protein>
<keyword evidence="6" id="KW-0808">Transferase</keyword>
<dbReference type="SMART" id="SM00388">
    <property type="entry name" value="HisKA"/>
    <property type="match status" value="1"/>
</dbReference>
<evidence type="ECO:0000256" key="14">
    <source>
        <dbReference type="ARBA" id="ARBA00064003"/>
    </source>
</evidence>
<dbReference type="PROSITE" id="PS50894">
    <property type="entry name" value="HPT"/>
    <property type="match status" value="1"/>
</dbReference>
<comment type="subcellular location">
    <subcellularLocation>
        <location evidence="2">Cell inner membrane</location>
        <topology evidence="2">Multi-pass membrane protein</topology>
    </subcellularLocation>
</comment>
<comment type="caution">
    <text evidence="24">The sequence shown here is derived from an EMBL/GenBank/DDBJ whole genome shotgun (WGS) entry which is preliminary data.</text>
</comment>
<keyword evidence="11" id="KW-1133">Transmembrane helix</keyword>
<evidence type="ECO:0000259" key="21">
    <source>
        <dbReference type="PROSITE" id="PS50112"/>
    </source>
</evidence>
<feature type="domain" description="PAS" evidence="21">
    <location>
        <begin position="49"/>
        <end position="113"/>
    </location>
</feature>
<evidence type="ECO:0000256" key="4">
    <source>
        <dbReference type="ARBA" id="ARBA00022475"/>
    </source>
</evidence>
<dbReference type="SMART" id="SM00448">
    <property type="entry name" value="REC"/>
    <property type="match status" value="1"/>
</dbReference>
<dbReference type="CDD" id="cd00082">
    <property type="entry name" value="HisKA"/>
    <property type="match status" value="1"/>
</dbReference>
<dbReference type="CDD" id="cd00130">
    <property type="entry name" value="PAS"/>
    <property type="match status" value="1"/>
</dbReference>
<dbReference type="InterPro" id="IPR003661">
    <property type="entry name" value="HisK_dim/P_dom"/>
</dbReference>
<dbReference type="Pfam" id="PF02518">
    <property type="entry name" value="HATPase_c"/>
    <property type="match status" value="1"/>
</dbReference>
<dbReference type="NCBIfam" id="TIGR00229">
    <property type="entry name" value="sensory_box"/>
    <property type="match status" value="1"/>
</dbReference>
<dbReference type="InterPro" id="IPR001789">
    <property type="entry name" value="Sig_transdc_resp-reg_receiver"/>
</dbReference>
<dbReference type="Gene3D" id="3.30.565.10">
    <property type="entry name" value="Histidine kinase-like ATPase, C-terminal domain"/>
    <property type="match status" value="1"/>
</dbReference>
<feature type="domain" description="PAC" evidence="22">
    <location>
        <begin position="131"/>
        <end position="183"/>
    </location>
</feature>
<dbReference type="PROSITE" id="PS50110">
    <property type="entry name" value="RESPONSE_REGULATORY"/>
    <property type="match status" value="1"/>
</dbReference>
<evidence type="ECO:0000256" key="12">
    <source>
        <dbReference type="ARBA" id="ARBA00023012"/>
    </source>
</evidence>
<proteinExistence type="predicted"/>
<dbReference type="InterPro" id="IPR035965">
    <property type="entry name" value="PAS-like_dom_sf"/>
</dbReference>
<feature type="modified residue" description="Phosphohistidine" evidence="16">
    <location>
        <position position="809"/>
    </location>
</feature>
<dbReference type="Pfam" id="PF01627">
    <property type="entry name" value="Hpt"/>
    <property type="match status" value="1"/>
</dbReference>
<evidence type="ECO:0000256" key="1">
    <source>
        <dbReference type="ARBA" id="ARBA00000085"/>
    </source>
</evidence>
<dbReference type="GO" id="GO:0000155">
    <property type="term" value="F:phosphorelay sensor kinase activity"/>
    <property type="evidence" value="ECO:0007669"/>
    <property type="project" value="InterPro"/>
</dbReference>
<keyword evidence="5 17" id="KW-0597">Phosphoprotein</keyword>
<dbReference type="SUPFAM" id="SSF55785">
    <property type="entry name" value="PYP-like sensor domain (PAS domain)"/>
    <property type="match status" value="1"/>
</dbReference>
<dbReference type="InterPro" id="IPR003594">
    <property type="entry name" value="HATPase_dom"/>
</dbReference>
<keyword evidence="25" id="KW-1185">Reference proteome</keyword>
<dbReference type="AlphaFoldDB" id="A0A4S3KJ37"/>
<dbReference type="PROSITE" id="PS50112">
    <property type="entry name" value="PAS"/>
    <property type="match status" value="1"/>
</dbReference>
<evidence type="ECO:0000259" key="22">
    <source>
        <dbReference type="PROSITE" id="PS50113"/>
    </source>
</evidence>
<comment type="catalytic activity">
    <reaction evidence="1">
        <text>ATP + protein L-histidine = ADP + protein N-phospho-L-histidine.</text>
        <dbReference type="EC" id="2.7.13.3"/>
    </reaction>
</comment>
<dbReference type="EC" id="2.7.13.3" evidence="3"/>
<dbReference type="PRINTS" id="PR00344">
    <property type="entry name" value="BCTRLSENSOR"/>
</dbReference>
<dbReference type="InterPro" id="IPR000700">
    <property type="entry name" value="PAS-assoc_C"/>
</dbReference>
<sequence>MAALAAQESTMPRKGNAPTAAGDAGKARRMTEVRSREALLKAGALQNAIFNSANFSSIATDANGVIQIFNVGAERMLGYTAAEVLNKITPADISDPQELVARAMALSTELATQIAPGFEALIFKASRGIEDIYELTYIRKDGSRFPAVVSVTALRDAHNAVIGYLLIGTDNTARNLIEVERTKLDQALRHANFELERAKVVAEKASLAKSEFLAAMSHEIRTPMNGVIGMIDVLQQSSLNAQQIEMTNIIHESAFALLAVINDILDFSKIEAGKLEIDSVPMCVADVVDGVCKVMDIMALKKKVELTLFTDPAIPTEVIGDPGRLRQILTNLVSNAVKFSSLQPRRGRVSVRAMLVESDAQRVMLEFQVADNGIGIDDDTLKRLFTAFIQADNSTTRKFGGTGLGLAISRQLANIMGGEITVHSKPGKGSRFKASIPFTLRGEHHDAGRFASRFAASGSDLQMISGLPCLVVGGPDGTADDLATYLAYDKAVVARATDLAAARQWIDNHPPGPGIIVVDTGIASFPLTDLLATARAHPGNGIHLIVVGRGWRHGRRYVHDDLLRAEGNLLTHRVLLKAVAAAADRAMEPERESSPDDVNATSPAQSTVTAVERRRERILVAEDYEINQKVILRQLGLLGFSADVIVNGHDALKCWRRGDYAMLLTDLHMPEMDGFGLTAAIRREEGEGKRLPIVAVTANALKEVEAHCKEVGMDDYLSKPVLLDKLKAMLEKWLPAPDPHTTQGDTAALPARKHLALLDTSVLAQLVGDDPAVIADFLQDYQRSAQDMAMRIQSALALGDWKAVRDGAHKLKSSSLSVGALDLGDVCARLEHAGRMADAEAGQALASEFGNAMTGVLAAIHQGGH</sequence>
<dbReference type="FunFam" id="3.30.565.10:FF:000010">
    <property type="entry name" value="Sensor histidine kinase RcsC"/>
    <property type="match status" value="1"/>
</dbReference>
<dbReference type="Pfam" id="PF00512">
    <property type="entry name" value="HisKA"/>
    <property type="match status" value="1"/>
</dbReference>
<dbReference type="InterPro" id="IPR008207">
    <property type="entry name" value="Sig_transdc_His_kin_Hpt_dom"/>
</dbReference>
<keyword evidence="7" id="KW-0812">Transmembrane</keyword>
<dbReference type="InterPro" id="IPR011006">
    <property type="entry name" value="CheY-like_superfamily"/>
</dbReference>
<gene>
    <name evidence="24" type="ORF">B1806_13330</name>
</gene>
<keyword evidence="8" id="KW-0547">Nucleotide-binding</keyword>
<comment type="subunit">
    <text evidence="14">At low DSF concentrations, interacts with RpfF.</text>
</comment>
<evidence type="ECO:0000313" key="24">
    <source>
        <dbReference type="EMBL" id="THD08358.1"/>
    </source>
</evidence>
<evidence type="ECO:0000256" key="16">
    <source>
        <dbReference type="PROSITE-ProRule" id="PRU00110"/>
    </source>
</evidence>
<dbReference type="InterPro" id="IPR036097">
    <property type="entry name" value="HisK_dim/P_sf"/>
</dbReference>
<name>A0A4S3KJ37_9GAMM</name>
<dbReference type="InterPro" id="IPR036890">
    <property type="entry name" value="HATPase_C_sf"/>
</dbReference>
<feature type="domain" description="Histidine kinase" evidence="19">
    <location>
        <begin position="215"/>
        <end position="440"/>
    </location>
</feature>
<dbReference type="Pfam" id="PF00072">
    <property type="entry name" value="Response_reg"/>
    <property type="match status" value="1"/>
</dbReference>
<keyword evidence="4" id="KW-1003">Cell membrane</keyword>
<dbReference type="SUPFAM" id="SSF47384">
    <property type="entry name" value="Homodimeric domain of signal transducing histidine kinase"/>
    <property type="match status" value="1"/>
</dbReference>
<dbReference type="STRING" id="993689.GCA_002077135_00584"/>
<dbReference type="Proteomes" id="UP000307749">
    <property type="component" value="Unassembled WGS sequence"/>
</dbReference>
<dbReference type="GO" id="GO:0005886">
    <property type="term" value="C:plasma membrane"/>
    <property type="evidence" value="ECO:0007669"/>
    <property type="project" value="UniProtKB-SubCell"/>
</dbReference>
<evidence type="ECO:0000256" key="11">
    <source>
        <dbReference type="ARBA" id="ARBA00022989"/>
    </source>
</evidence>
<feature type="region of interest" description="Disordered" evidence="18">
    <location>
        <begin position="1"/>
        <end position="28"/>
    </location>
</feature>
<dbReference type="PANTHER" id="PTHR45339">
    <property type="entry name" value="HYBRID SIGNAL TRANSDUCTION HISTIDINE KINASE J"/>
    <property type="match status" value="1"/>
</dbReference>
<feature type="modified residue" description="4-aspartylphosphate" evidence="17">
    <location>
        <position position="666"/>
    </location>
</feature>
<dbReference type="CDD" id="cd17546">
    <property type="entry name" value="REC_hyHK_CKI1_RcsC-like"/>
    <property type="match status" value="1"/>
</dbReference>
<dbReference type="Pfam" id="PF13426">
    <property type="entry name" value="PAS_9"/>
    <property type="match status" value="1"/>
</dbReference>
<dbReference type="InterPro" id="IPR001610">
    <property type="entry name" value="PAC"/>
</dbReference>
<dbReference type="SMART" id="SM00086">
    <property type="entry name" value="PAC"/>
    <property type="match status" value="1"/>
</dbReference>
<evidence type="ECO:0000256" key="13">
    <source>
        <dbReference type="ARBA" id="ARBA00023136"/>
    </source>
</evidence>
<keyword evidence="10" id="KW-0067">ATP-binding</keyword>
<dbReference type="SMART" id="SM00387">
    <property type="entry name" value="HATPase_c"/>
    <property type="match status" value="1"/>
</dbReference>
<evidence type="ECO:0000256" key="2">
    <source>
        <dbReference type="ARBA" id="ARBA00004429"/>
    </source>
</evidence>
<dbReference type="FunFam" id="1.10.287.130:FF:000002">
    <property type="entry name" value="Two-component osmosensing histidine kinase"/>
    <property type="match status" value="1"/>
</dbReference>
<dbReference type="Gene3D" id="1.10.287.130">
    <property type="match status" value="1"/>
</dbReference>
<dbReference type="Gene3D" id="1.20.120.160">
    <property type="entry name" value="HPT domain"/>
    <property type="match status" value="1"/>
</dbReference>
<evidence type="ECO:0000256" key="18">
    <source>
        <dbReference type="SAM" id="MobiDB-lite"/>
    </source>
</evidence>
<dbReference type="EMBL" id="MWQO01000050">
    <property type="protein sequence ID" value="THD08358.1"/>
    <property type="molecule type" value="Genomic_DNA"/>
</dbReference>
<dbReference type="CDD" id="cd16922">
    <property type="entry name" value="HATPase_EvgS-ArcB-TorS-like"/>
    <property type="match status" value="1"/>
</dbReference>
<evidence type="ECO:0000259" key="20">
    <source>
        <dbReference type="PROSITE" id="PS50110"/>
    </source>
</evidence>
<evidence type="ECO:0000256" key="15">
    <source>
        <dbReference type="ARBA" id="ARBA00068150"/>
    </source>
</evidence>
<feature type="region of interest" description="Disordered" evidence="18">
    <location>
        <begin position="586"/>
        <end position="609"/>
    </location>
</feature>
<organism evidence="24 25">
    <name type="scientific">Metallibacterium scheffleri</name>
    <dbReference type="NCBI Taxonomy" id="993689"/>
    <lineage>
        <taxon>Bacteria</taxon>
        <taxon>Pseudomonadati</taxon>
        <taxon>Pseudomonadota</taxon>
        <taxon>Gammaproteobacteria</taxon>
        <taxon>Lysobacterales</taxon>
        <taxon>Rhodanobacteraceae</taxon>
        <taxon>Metallibacterium</taxon>
    </lineage>
</organism>
<feature type="compositionally biased region" description="Polar residues" evidence="18">
    <location>
        <begin position="599"/>
        <end position="609"/>
    </location>
</feature>
<evidence type="ECO:0000259" key="19">
    <source>
        <dbReference type="PROSITE" id="PS50109"/>
    </source>
</evidence>
<dbReference type="SUPFAM" id="SSF52172">
    <property type="entry name" value="CheY-like"/>
    <property type="match status" value="1"/>
</dbReference>
<evidence type="ECO:0000256" key="17">
    <source>
        <dbReference type="PROSITE-ProRule" id="PRU00169"/>
    </source>
</evidence>
<accession>A0A4S3KJ37</accession>
<dbReference type="PANTHER" id="PTHR45339:SF1">
    <property type="entry name" value="HYBRID SIGNAL TRANSDUCTION HISTIDINE KINASE J"/>
    <property type="match status" value="1"/>
</dbReference>
<evidence type="ECO:0000313" key="25">
    <source>
        <dbReference type="Proteomes" id="UP000307749"/>
    </source>
</evidence>
<feature type="domain" description="Response regulatory" evidence="20">
    <location>
        <begin position="617"/>
        <end position="734"/>
    </location>
</feature>
<dbReference type="SMART" id="SM00091">
    <property type="entry name" value="PAS"/>
    <property type="match status" value="1"/>
</dbReference>
<dbReference type="PROSITE" id="PS50113">
    <property type="entry name" value="PAC"/>
    <property type="match status" value="1"/>
</dbReference>
<reference evidence="24 25" key="1">
    <citation type="submission" date="2017-02" db="EMBL/GenBank/DDBJ databases">
        <title>Whole genome sequencing of Metallibacterium scheffleri DSM 24874 (T).</title>
        <authorList>
            <person name="Kumar S."/>
            <person name="Patil P."/>
            <person name="Patil P.B."/>
        </authorList>
    </citation>
    <scope>NUCLEOTIDE SEQUENCE [LARGE SCALE GENOMIC DNA]</scope>
    <source>
        <strain evidence="24 25">DSM 24874</strain>
    </source>
</reference>
<keyword evidence="12" id="KW-0902">Two-component regulatory system</keyword>
<evidence type="ECO:0000256" key="3">
    <source>
        <dbReference type="ARBA" id="ARBA00012438"/>
    </source>
</evidence>
<dbReference type="InterPro" id="IPR004358">
    <property type="entry name" value="Sig_transdc_His_kin-like_C"/>
</dbReference>
<dbReference type="InterPro" id="IPR005467">
    <property type="entry name" value="His_kinase_dom"/>
</dbReference>
<feature type="domain" description="HPt" evidence="23">
    <location>
        <begin position="770"/>
        <end position="865"/>
    </location>
</feature>
<evidence type="ECO:0000256" key="9">
    <source>
        <dbReference type="ARBA" id="ARBA00022777"/>
    </source>
</evidence>
<evidence type="ECO:0000256" key="6">
    <source>
        <dbReference type="ARBA" id="ARBA00022679"/>
    </source>
</evidence>
<keyword evidence="9" id="KW-0418">Kinase</keyword>
<keyword evidence="13" id="KW-0472">Membrane</keyword>
<dbReference type="InterPro" id="IPR036641">
    <property type="entry name" value="HPT_dom_sf"/>
</dbReference>